<dbReference type="EMBL" id="PSQE01000002">
    <property type="protein sequence ID" value="RHN72723.1"/>
    <property type="molecule type" value="Genomic_DNA"/>
</dbReference>
<keyword evidence="1" id="KW-0812">Transmembrane</keyword>
<keyword evidence="1" id="KW-1133">Transmembrane helix</keyword>
<evidence type="ECO:0008006" key="4">
    <source>
        <dbReference type="Google" id="ProtNLM"/>
    </source>
</evidence>
<organism evidence="2 3">
    <name type="scientific">Medicago truncatula</name>
    <name type="common">Barrel medic</name>
    <name type="synonym">Medicago tribuloides</name>
    <dbReference type="NCBI Taxonomy" id="3880"/>
    <lineage>
        <taxon>Eukaryota</taxon>
        <taxon>Viridiplantae</taxon>
        <taxon>Streptophyta</taxon>
        <taxon>Embryophyta</taxon>
        <taxon>Tracheophyta</taxon>
        <taxon>Spermatophyta</taxon>
        <taxon>Magnoliopsida</taxon>
        <taxon>eudicotyledons</taxon>
        <taxon>Gunneridae</taxon>
        <taxon>Pentapetalae</taxon>
        <taxon>rosids</taxon>
        <taxon>fabids</taxon>
        <taxon>Fabales</taxon>
        <taxon>Fabaceae</taxon>
        <taxon>Papilionoideae</taxon>
        <taxon>50 kb inversion clade</taxon>
        <taxon>NPAAA clade</taxon>
        <taxon>Hologalegina</taxon>
        <taxon>IRL clade</taxon>
        <taxon>Trifolieae</taxon>
        <taxon>Medicago</taxon>
    </lineage>
</organism>
<comment type="caution">
    <text evidence="2">The sequence shown here is derived from an EMBL/GenBank/DDBJ whole genome shotgun (WGS) entry which is preliminary data.</text>
</comment>
<dbReference type="AlphaFoldDB" id="A0A396J8T3"/>
<accession>A0A396J8T3</accession>
<proteinExistence type="predicted"/>
<protein>
    <recommendedName>
        <fullName evidence="4">Transmembrane protein</fullName>
    </recommendedName>
</protein>
<feature type="transmembrane region" description="Helical" evidence="1">
    <location>
        <begin position="27"/>
        <end position="48"/>
    </location>
</feature>
<gene>
    <name evidence="2" type="ORF">MtrunA17_Chr2g0290881</name>
</gene>
<dbReference type="Gramene" id="rna8473">
    <property type="protein sequence ID" value="RHN72723.1"/>
    <property type="gene ID" value="gene8473"/>
</dbReference>
<keyword evidence="1" id="KW-0472">Membrane</keyword>
<dbReference type="Proteomes" id="UP000265566">
    <property type="component" value="Chromosome 2"/>
</dbReference>
<evidence type="ECO:0000313" key="2">
    <source>
        <dbReference type="EMBL" id="RHN72723.1"/>
    </source>
</evidence>
<name>A0A396J8T3_MEDTR</name>
<evidence type="ECO:0000313" key="3">
    <source>
        <dbReference type="Proteomes" id="UP000265566"/>
    </source>
</evidence>
<sequence>MEENPKSLSVKLRQLWLYLMELQKKSWLPSLTIGTFFLFSSSFMDFLLSFPSLLSSSTLP</sequence>
<reference evidence="3" key="1">
    <citation type="journal article" date="2018" name="Nat. Plants">
        <title>Whole-genome landscape of Medicago truncatula symbiotic genes.</title>
        <authorList>
            <person name="Pecrix Y."/>
            <person name="Staton S.E."/>
            <person name="Sallet E."/>
            <person name="Lelandais-Briere C."/>
            <person name="Moreau S."/>
            <person name="Carrere S."/>
            <person name="Blein T."/>
            <person name="Jardinaud M.F."/>
            <person name="Latrasse D."/>
            <person name="Zouine M."/>
            <person name="Zahm M."/>
            <person name="Kreplak J."/>
            <person name="Mayjonade B."/>
            <person name="Satge C."/>
            <person name="Perez M."/>
            <person name="Cauet S."/>
            <person name="Marande W."/>
            <person name="Chantry-Darmon C."/>
            <person name="Lopez-Roques C."/>
            <person name="Bouchez O."/>
            <person name="Berard A."/>
            <person name="Debelle F."/>
            <person name="Munos S."/>
            <person name="Bendahmane A."/>
            <person name="Berges H."/>
            <person name="Niebel A."/>
            <person name="Buitink J."/>
            <person name="Frugier F."/>
            <person name="Benhamed M."/>
            <person name="Crespi M."/>
            <person name="Gouzy J."/>
            <person name="Gamas P."/>
        </authorList>
    </citation>
    <scope>NUCLEOTIDE SEQUENCE [LARGE SCALE GENOMIC DNA]</scope>
    <source>
        <strain evidence="3">cv. Jemalong A17</strain>
    </source>
</reference>
<evidence type="ECO:0000256" key="1">
    <source>
        <dbReference type="SAM" id="Phobius"/>
    </source>
</evidence>